<reference evidence="1 2" key="1">
    <citation type="submission" date="2023-11" db="EMBL/GenBank/DDBJ databases">
        <title>Halocaridina rubra genome assembly.</title>
        <authorList>
            <person name="Smith C."/>
        </authorList>
    </citation>
    <scope>NUCLEOTIDE SEQUENCE [LARGE SCALE GENOMIC DNA]</scope>
    <source>
        <strain evidence="1">EP-1</strain>
        <tissue evidence="1">Whole</tissue>
    </source>
</reference>
<dbReference type="Proteomes" id="UP001381693">
    <property type="component" value="Unassembled WGS sequence"/>
</dbReference>
<organism evidence="1 2">
    <name type="scientific">Halocaridina rubra</name>
    <name type="common">Hawaiian red shrimp</name>
    <dbReference type="NCBI Taxonomy" id="373956"/>
    <lineage>
        <taxon>Eukaryota</taxon>
        <taxon>Metazoa</taxon>
        <taxon>Ecdysozoa</taxon>
        <taxon>Arthropoda</taxon>
        <taxon>Crustacea</taxon>
        <taxon>Multicrustacea</taxon>
        <taxon>Malacostraca</taxon>
        <taxon>Eumalacostraca</taxon>
        <taxon>Eucarida</taxon>
        <taxon>Decapoda</taxon>
        <taxon>Pleocyemata</taxon>
        <taxon>Caridea</taxon>
        <taxon>Atyoidea</taxon>
        <taxon>Atyidae</taxon>
        <taxon>Halocaridina</taxon>
    </lineage>
</organism>
<name>A0AAN8WDL2_HALRR</name>
<comment type="caution">
    <text evidence="1">The sequence shown here is derived from an EMBL/GenBank/DDBJ whole genome shotgun (WGS) entry which is preliminary data.</text>
</comment>
<dbReference type="EMBL" id="JAXCGZ010021224">
    <property type="protein sequence ID" value="KAK7056549.1"/>
    <property type="molecule type" value="Genomic_DNA"/>
</dbReference>
<dbReference type="AlphaFoldDB" id="A0AAN8WDL2"/>
<accession>A0AAN8WDL2</accession>
<sequence>MAIYCLNDLQIYELPVMEGDPLYSDGSGTGVTSGEEGVEWISGRVISSRVLACGSLSRSDWVNKIVERSKLLVTPLFLHDLCVLNLAQRAGVPYVGVLTSRVGSWWVWEQLGTLPLLSTNPVPPSTMEDNSIWSRTVNVARHYRYLSSLRQQWQVPALTVLDPSWSPLPLHALYAGLARVLVTWDPLLHAHFPFSSMVVPVGGFSFETGHMTKDLLVSSLKNRAGVITVLPGGREAWLGASALQDVHSALQSTSYTILWKATFPYMQPNVTQEGDVTYNAKFVYKEEVPLNDILSKLPSFYVQLSPCPYIRSTNFAFTWGNIQTGMFLPFLIIHISPLWRLIQQGIQKN</sequence>
<gene>
    <name evidence="1" type="ORF">SK128_012388</name>
</gene>
<evidence type="ECO:0000313" key="1">
    <source>
        <dbReference type="EMBL" id="KAK7056549.1"/>
    </source>
</evidence>
<dbReference type="SUPFAM" id="SSF53756">
    <property type="entry name" value="UDP-Glycosyltransferase/glycogen phosphorylase"/>
    <property type="match status" value="1"/>
</dbReference>
<evidence type="ECO:0000313" key="2">
    <source>
        <dbReference type="Proteomes" id="UP001381693"/>
    </source>
</evidence>
<proteinExistence type="predicted"/>
<keyword evidence="2" id="KW-1185">Reference proteome</keyword>
<protein>
    <submittedName>
        <fullName evidence="1">Uncharacterized protein</fullName>
    </submittedName>
</protein>